<gene>
    <name evidence="8" type="ORF">OIU85_003502</name>
</gene>
<evidence type="ECO:0000256" key="2">
    <source>
        <dbReference type="ARBA" id="ARBA00022692"/>
    </source>
</evidence>
<evidence type="ECO:0000256" key="4">
    <source>
        <dbReference type="ARBA" id="ARBA00022989"/>
    </source>
</evidence>
<evidence type="ECO:0000256" key="1">
    <source>
        <dbReference type="ARBA" id="ARBA00004127"/>
    </source>
</evidence>
<feature type="transmembrane region" description="Helical" evidence="7">
    <location>
        <begin position="49"/>
        <end position="78"/>
    </location>
</feature>
<comment type="caution">
    <text evidence="8">The sequence shown here is derived from an EMBL/GenBank/DDBJ whole genome shotgun (WGS) entry which is preliminary data.</text>
</comment>
<dbReference type="GO" id="GO:0012505">
    <property type="term" value="C:endomembrane system"/>
    <property type="evidence" value="ECO:0007669"/>
    <property type="project" value="UniProtKB-SubCell"/>
</dbReference>
<reference evidence="8" key="2">
    <citation type="journal article" date="2023" name="Int. J. Mol. Sci.">
        <title>De Novo Assembly and Annotation of 11 Diverse Shrub Willow (Salix) Genomes Reveals Novel Gene Organization in Sex-Linked Regions.</title>
        <authorList>
            <person name="Hyden B."/>
            <person name="Feng K."/>
            <person name="Yates T.B."/>
            <person name="Jawdy S."/>
            <person name="Cereghino C."/>
            <person name="Smart L.B."/>
            <person name="Muchero W."/>
        </authorList>
    </citation>
    <scope>NUCLEOTIDE SEQUENCE [LARGE SCALE GENOMIC DNA]</scope>
    <source>
        <tissue evidence="8">Shoot tip</tissue>
    </source>
</reference>
<organism evidence="8 9">
    <name type="scientific">Salix viminalis</name>
    <name type="common">Common osier</name>
    <name type="synonym">Basket willow</name>
    <dbReference type="NCBI Taxonomy" id="40686"/>
    <lineage>
        <taxon>Eukaryota</taxon>
        <taxon>Viridiplantae</taxon>
        <taxon>Streptophyta</taxon>
        <taxon>Embryophyta</taxon>
        <taxon>Tracheophyta</taxon>
        <taxon>Spermatophyta</taxon>
        <taxon>Magnoliopsida</taxon>
        <taxon>eudicotyledons</taxon>
        <taxon>Gunneridae</taxon>
        <taxon>Pentapetalae</taxon>
        <taxon>rosids</taxon>
        <taxon>fabids</taxon>
        <taxon>Malpighiales</taxon>
        <taxon>Salicaceae</taxon>
        <taxon>Saliceae</taxon>
        <taxon>Salix</taxon>
    </lineage>
</organism>
<evidence type="ECO:0000256" key="5">
    <source>
        <dbReference type="ARBA" id="ARBA00023136"/>
    </source>
</evidence>
<dbReference type="InterPro" id="IPR052222">
    <property type="entry name" value="DESIGUAL"/>
</dbReference>
<evidence type="ECO:0000256" key="3">
    <source>
        <dbReference type="ARBA" id="ARBA00022729"/>
    </source>
</evidence>
<evidence type="ECO:0000313" key="8">
    <source>
        <dbReference type="EMBL" id="KAJ6697147.1"/>
    </source>
</evidence>
<dbReference type="Proteomes" id="UP001151529">
    <property type="component" value="Chromosome 19"/>
</dbReference>
<dbReference type="InterPro" id="IPR009606">
    <property type="entry name" value="DEAL/Modifying_wall_lignin1/2"/>
</dbReference>
<keyword evidence="9" id="KW-1185">Reference proteome</keyword>
<accession>A0A9Q0PZR1</accession>
<sequence length="100" mass="10550">MKRKALVLCGVVGLLGLLSIATGFAAEATRIKVSEVQFTSTTQCTYPRSPALALGLTAAVALAIAQVIINVATGCVCCKRSQHSSNSKWTIAFVCFVICW</sequence>
<keyword evidence="4 7" id="KW-1133">Transmembrane helix</keyword>
<keyword evidence="5 7" id="KW-0472">Membrane</keyword>
<dbReference type="Pfam" id="PF06749">
    <property type="entry name" value="DUF1218"/>
    <property type="match status" value="1"/>
</dbReference>
<evidence type="ECO:0000256" key="6">
    <source>
        <dbReference type="ARBA" id="ARBA00029467"/>
    </source>
</evidence>
<evidence type="ECO:0000313" key="9">
    <source>
        <dbReference type="Proteomes" id="UP001151529"/>
    </source>
</evidence>
<dbReference type="OrthoDB" id="678343at2759"/>
<name>A0A9Q0PZR1_SALVM</name>
<comment type="subcellular location">
    <subcellularLocation>
        <location evidence="1">Endomembrane system</location>
        <topology evidence="1">Multi-pass membrane protein</topology>
    </subcellularLocation>
</comment>
<keyword evidence="2 7" id="KW-0812">Transmembrane</keyword>
<keyword evidence="3" id="KW-0732">Signal</keyword>
<dbReference type="AlphaFoldDB" id="A0A9Q0PZR1"/>
<comment type="similarity">
    <text evidence="6">Belongs to the DESIGUAL family.</text>
</comment>
<proteinExistence type="inferred from homology"/>
<evidence type="ECO:0000256" key="7">
    <source>
        <dbReference type="SAM" id="Phobius"/>
    </source>
</evidence>
<dbReference type="PANTHER" id="PTHR31769">
    <property type="entry name" value="OS07G0462200 PROTEIN-RELATED"/>
    <property type="match status" value="1"/>
</dbReference>
<protein>
    <submittedName>
        <fullName evidence="8">Uncharacterized protein</fullName>
    </submittedName>
</protein>
<reference evidence="8" key="1">
    <citation type="submission" date="2022-11" db="EMBL/GenBank/DDBJ databases">
        <authorList>
            <person name="Hyden B.L."/>
            <person name="Feng K."/>
            <person name="Yates T."/>
            <person name="Jawdy S."/>
            <person name="Smart L.B."/>
            <person name="Muchero W."/>
        </authorList>
    </citation>
    <scope>NUCLEOTIDE SEQUENCE</scope>
    <source>
        <tissue evidence="8">Shoot tip</tissue>
    </source>
</reference>
<dbReference type="EMBL" id="JAPFFL010000010">
    <property type="protein sequence ID" value="KAJ6697147.1"/>
    <property type="molecule type" value="Genomic_DNA"/>
</dbReference>